<name>A0A1F8AY13_9BACT</name>
<reference evidence="2 3" key="1">
    <citation type="journal article" date="2016" name="Nat. Commun.">
        <title>Thousands of microbial genomes shed light on interconnected biogeochemical processes in an aquifer system.</title>
        <authorList>
            <person name="Anantharaman K."/>
            <person name="Brown C.T."/>
            <person name="Hug L.A."/>
            <person name="Sharon I."/>
            <person name="Castelle C.J."/>
            <person name="Probst A.J."/>
            <person name="Thomas B.C."/>
            <person name="Singh A."/>
            <person name="Wilkins M.J."/>
            <person name="Karaoz U."/>
            <person name="Brodie E.L."/>
            <person name="Williams K.H."/>
            <person name="Hubbard S.S."/>
            <person name="Banfield J.F."/>
        </authorList>
    </citation>
    <scope>NUCLEOTIDE SEQUENCE [LARGE SCALE GENOMIC DNA]</scope>
</reference>
<dbReference type="AlphaFoldDB" id="A0A1F8AY13"/>
<sequence length="605" mass="69717">MLKGWKYAFGEFGHLRWTNPDSEEEDFWDKKSMDYYKVLDSLLWLGIGTRKLESVENLSKEESSLLDEGGLKLIHTWITSKDFESKKELLDFLKYDLWLSWRWMVLSKSSISGEENPEFVRGFERKKQLLLPIFIDVVKNATQNGKIDEIKSVFEGLDNIGDETEAEKILFLEGLSDEQRLTIAVEFINQFGYIKTIDLIAGYHNDENQTEVFREQLKNLYGALQGNEAKEIAKELSDIYEKVDFSNYKLNESELTTMEAGIIDNAISGLEKVRNGNDKKRMKLLDIGAGTGRHCTKLYDEGYEDITALEYEQKHVEFIRSKKPNLKIIKGDWKELSSLIGTPPKGDTKIDFAYSLGRSISHNRTPSDMFHLFDEVQLVMTDNGRFLFDEPDVNWGIYLERINNFRENLEKKGVHTLQSGIIFDGPNDTDKFNRQVLRPDQIKSLAFLLGFELVEERSKLIGGKGEIKNTYYTFEMNKEWNPQSITPEELNENLKGLGLLDPGADFNMYIDAWGMTLGQALIYVHNFGLGNEYMRYLNKEGKAPDILIEFDGSQINPESRGMSKHDHIIATIARGMRKAEVDKLLIDIKERKISMQELEVRASTR</sequence>
<dbReference type="CDD" id="cd02440">
    <property type="entry name" value="AdoMet_MTases"/>
    <property type="match status" value="1"/>
</dbReference>
<proteinExistence type="predicted"/>
<organism evidence="2 3">
    <name type="scientific">Candidatus Woesebacteria bacterium RIFCSPLOWO2_01_FULL_37_19</name>
    <dbReference type="NCBI Taxonomy" id="1802514"/>
    <lineage>
        <taxon>Bacteria</taxon>
        <taxon>Candidatus Woeseibacteriota</taxon>
    </lineage>
</organism>
<evidence type="ECO:0000259" key="1">
    <source>
        <dbReference type="Pfam" id="PF13847"/>
    </source>
</evidence>
<dbReference type="InterPro" id="IPR029063">
    <property type="entry name" value="SAM-dependent_MTases_sf"/>
</dbReference>
<dbReference type="STRING" id="1802514.A2955_03805"/>
<comment type="caution">
    <text evidence="2">The sequence shown here is derived from an EMBL/GenBank/DDBJ whole genome shotgun (WGS) entry which is preliminary data.</text>
</comment>
<dbReference type="EMBL" id="MGHA01000076">
    <property type="protein sequence ID" value="OGM56627.1"/>
    <property type="molecule type" value="Genomic_DNA"/>
</dbReference>
<dbReference type="SUPFAM" id="SSF53335">
    <property type="entry name" value="S-adenosyl-L-methionine-dependent methyltransferases"/>
    <property type="match status" value="1"/>
</dbReference>
<feature type="domain" description="Methyltransferase" evidence="1">
    <location>
        <begin position="279"/>
        <end position="392"/>
    </location>
</feature>
<dbReference type="Pfam" id="PF13847">
    <property type="entry name" value="Methyltransf_31"/>
    <property type="match status" value="1"/>
</dbReference>
<accession>A0A1F8AY13</accession>
<evidence type="ECO:0000313" key="3">
    <source>
        <dbReference type="Proteomes" id="UP000177501"/>
    </source>
</evidence>
<evidence type="ECO:0000313" key="2">
    <source>
        <dbReference type="EMBL" id="OGM56627.1"/>
    </source>
</evidence>
<dbReference type="InterPro" id="IPR025714">
    <property type="entry name" value="Methyltranfer_dom"/>
</dbReference>
<protein>
    <recommendedName>
        <fullName evidence="1">Methyltransferase domain-containing protein</fullName>
    </recommendedName>
</protein>
<dbReference type="Gene3D" id="3.40.50.150">
    <property type="entry name" value="Vaccinia Virus protein VP39"/>
    <property type="match status" value="1"/>
</dbReference>
<dbReference type="Proteomes" id="UP000177501">
    <property type="component" value="Unassembled WGS sequence"/>
</dbReference>
<gene>
    <name evidence="2" type="ORF">A2955_03805</name>
</gene>